<organism evidence="4">
    <name type="scientific">Philasterides dicentrarchi</name>
    <dbReference type="NCBI Taxonomy" id="282688"/>
    <lineage>
        <taxon>Eukaryota</taxon>
        <taxon>Sar</taxon>
        <taxon>Alveolata</taxon>
        <taxon>Ciliophora</taxon>
        <taxon>Intramacronucleata</taxon>
        <taxon>Oligohymenophorea</taxon>
        <taxon>Scuticociliatia</taxon>
        <taxon>Philasterida</taxon>
        <taxon>Philasteridae</taxon>
        <taxon>Philasterides</taxon>
    </lineage>
</organism>
<protein>
    <submittedName>
        <fullName evidence="4">Kinase</fullName>
    </submittedName>
</protein>
<dbReference type="GO" id="GO:0048471">
    <property type="term" value="C:perinuclear region of cytoplasm"/>
    <property type="evidence" value="ECO:0007669"/>
    <property type="project" value="TreeGrafter"/>
</dbReference>
<evidence type="ECO:0000256" key="2">
    <source>
        <dbReference type="ARBA" id="ARBA00022614"/>
    </source>
</evidence>
<dbReference type="PANTHER" id="PTHR24113">
    <property type="entry name" value="RAN GTPASE-ACTIVATING PROTEIN 1"/>
    <property type="match status" value="1"/>
</dbReference>
<sequence>MNKSEVYCPIQRKIEAQIKNTKKQYLRLYILMKTAVKNEVKAAECIKYVFCEYIPKSTLLTIPDCKINRLRVFISEKEWTILENMTKLSVNLSHASLGIRSGQLLSKFMPRVSKLTYVNLNLSKNHLQDEGVAYISLGLPMLCHLRTLILNLSENGITGKGFNLVGRQITKLQTLDTIQLNFNKNNINDEIELNIFGIENHAQKFSNLKKLFLELQENAIRNQGLVSLAKGISDAENLEFLQGDLRYNEIGDEGVAALGKSLGKLKKLKKVELDFFRNQINSEGLTMFSQSLEDQKCQLETLSLDCCKNQIELQGFQNLAGSLGRIRTLNLITLDLTFNSESLSAKTDRDLIKMIQSANAQTVNIYV</sequence>
<reference evidence="4" key="1">
    <citation type="submission" date="2019-03" db="EMBL/GenBank/DDBJ databases">
        <authorList>
            <person name="Folgueira I."/>
            <person name="Lamas J."/>
            <person name="Leiro J."/>
        </authorList>
    </citation>
    <scope>NUCLEOTIDE SEQUENCE</scope>
    <source>
        <strain evidence="4">I1</strain>
    </source>
</reference>
<dbReference type="SMR" id="A0A5J6DWL1"/>
<dbReference type="GO" id="GO:0031267">
    <property type="term" value="F:small GTPase binding"/>
    <property type="evidence" value="ECO:0007669"/>
    <property type="project" value="TreeGrafter"/>
</dbReference>
<keyword evidence="2" id="KW-0433">Leucine-rich repeat</keyword>
<dbReference type="SMART" id="SM00368">
    <property type="entry name" value="LRR_RI"/>
    <property type="match status" value="3"/>
</dbReference>
<keyword evidence="4" id="KW-0418">Kinase</keyword>
<name>A0A5J6DWL1_9CILI</name>
<keyword evidence="4" id="KW-0808">Transferase</keyword>
<dbReference type="InterPro" id="IPR032675">
    <property type="entry name" value="LRR_dom_sf"/>
</dbReference>
<dbReference type="EMBL" id="MK601898">
    <property type="protein sequence ID" value="QES95449.1"/>
    <property type="molecule type" value="mRNA"/>
</dbReference>
<dbReference type="Gene3D" id="3.80.10.10">
    <property type="entry name" value="Ribonuclease Inhibitor"/>
    <property type="match status" value="2"/>
</dbReference>
<dbReference type="InterPro" id="IPR027038">
    <property type="entry name" value="RanGap"/>
</dbReference>
<dbReference type="InterPro" id="IPR001611">
    <property type="entry name" value="Leu-rich_rpt"/>
</dbReference>
<dbReference type="GO" id="GO:0005829">
    <property type="term" value="C:cytosol"/>
    <property type="evidence" value="ECO:0007669"/>
    <property type="project" value="TreeGrafter"/>
</dbReference>
<keyword evidence="3" id="KW-0677">Repeat</keyword>
<dbReference type="GO" id="GO:0006913">
    <property type="term" value="P:nucleocytoplasmic transport"/>
    <property type="evidence" value="ECO:0007669"/>
    <property type="project" value="TreeGrafter"/>
</dbReference>
<evidence type="ECO:0000256" key="3">
    <source>
        <dbReference type="ARBA" id="ARBA00022737"/>
    </source>
</evidence>
<dbReference type="AlphaFoldDB" id="A0A5J6DWL1"/>
<dbReference type="Pfam" id="PF13516">
    <property type="entry name" value="LRR_6"/>
    <property type="match status" value="3"/>
</dbReference>
<keyword evidence="1" id="KW-0343">GTPase activation</keyword>
<dbReference type="SUPFAM" id="SSF52047">
    <property type="entry name" value="RNI-like"/>
    <property type="match status" value="1"/>
</dbReference>
<dbReference type="PANTHER" id="PTHR24113:SF12">
    <property type="entry name" value="RAN GTPASE-ACTIVATING PROTEIN 1"/>
    <property type="match status" value="1"/>
</dbReference>
<evidence type="ECO:0000313" key="4">
    <source>
        <dbReference type="EMBL" id="QES95449.1"/>
    </source>
</evidence>
<dbReference type="GO" id="GO:0005096">
    <property type="term" value="F:GTPase activator activity"/>
    <property type="evidence" value="ECO:0007669"/>
    <property type="project" value="UniProtKB-KW"/>
</dbReference>
<dbReference type="GO" id="GO:0005634">
    <property type="term" value="C:nucleus"/>
    <property type="evidence" value="ECO:0007669"/>
    <property type="project" value="TreeGrafter"/>
</dbReference>
<proteinExistence type="evidence at transcript level"/>
<dbReference type="GO" id="GO:0016301">
    <property type="term" value="F:kinase activity"/>
    <property type="evidence" value="ECO:0007669"/>
    <property type="project" value="UniProtKB-KW"/>
</dbReference>
<evidence type="ECO:0000256" key="1">
    <source>
        <dbReference type="ARBA" id="ARBA00022468"/>
    </source>
</evidence>
<accession>A0A5J6DWL1</accession>